<reference evidence="1 2" key="1">
    <citation type="journal article" date="2023" name="Nucleic Acids Res.">
        <title>The hologenome of Daphnia magna reveals possible DNA methylation and microbiome-mediated evolution of the host genome.</title>
        <authorList>
            <person name="Chaturvedi A."/>
            <person name="Li X."/>
            <person name="Dhandapani V."/>
            <person name="Marshall H."/>
            <person name="Kissane S."/>
            <person name="Cuenca-Cambronero M."/>
            <person name="Asole G."/>
            <person name="Calvet F."/>
            <person name="Ruiz-Romero M."/>
            <person name="Marangio P."/>
            <person name="Guigo R."/>
            <person name="Rago D."/>
            <person name="Mirbahai L."/>
            <person name="Eastwood N."/>
            <person name="Colbourne J.K."/>
            <person name="Zhou J."/>
            <person name="Mallon E."/>
            <person name="Orsini L."/>
        </authorList>
    </citation>
    <scope>NUCLEOTIDE SEQUENCE [LARGE SCALE GENOMIC DNA]</scope>
    <source>
        <strain evidence="1">LRV0_1</strain>
    </source>
</reference>
<comment type="caution">
    <text evidence="1">The sequence shown here is derived from an EMBL/GenBank/DDBJ whole genome shotgun (WGS) entry which is preliminary data.</text>
</comment>
<dbReference type="EMBL" id="JAOYFB010000036">
    <property type="protein sequence ID" value="KAK4019606.1"/>
    <property type="molecule type" value="Genomic_DNA"/>
</dbReference>
<dbReference type="Proteomes" id="UP001234178">
    <property type="component" value="Unassembled WGS sequence"/>
</dbReference>
<evidence type="ECO:0000313" key="1">
    <source>
        <dbReference type="EMBL" id="KAK4019606.1"/>
    </source>
</evidence>
<name>A0ABR0A384_9CRUS</name>
<sequence length="66" mass="7459">MELLDSFYVRFFTTLCTRSVQQCKLPLGTGAETTDAMQLLMSRSTPQRDLKNVNDHSTVIAVPKRP</sequence>
<evidence type="ECO:0000313" key="2">
    <source>
        <dbReference type="Proteomes" id="UP001234178"/>
    </source>
</evidence>
<keyword evidence="2" id="KW-1185">Reference proteome</keyword>
<organism evidence="1 2">
    <name type="scientific">Daphnia magna</name>
    <dbReference type="NCBI Taxonomy" id="35525"/>
    <lineage>
        <taxon>Eukaryota</taxon>
        <taxon>Metazoa</taxon>
        <taxon>Ecdysozoa</taxon>
        <taxon>Arthropoda</taxon>
        <taxon>Crustacea</taxon>
        <taxon>Branchiopoda</taxon>
        <taxon>Diplostraca</taxon>
        <taxon>Cladocera</taxon>
        <taxon>Anomopoda</taxon>
        <taxon>Daphniidae</taxon>
        <taxon>Daphnia</taxon>
    </lineage>
</organism>
<accession>A0ABR0A384</accession>
<gene>
    <name evidence="1" type="ORF">OUZ56_001620</name>
</gene>
<proteinExistence type="predicted"/>
<protein>
    <submittedName>
        <fullName evidence="1">Uncharacterized protein</fullName>
    </submittedName>
</protein>